<dbReference type="EMBL" id="JAMKPW020000004">
    <property type="protein sequence ID" value="KAK8219247.1"/>
    <property type="molecule type" value="Genomic_DNA"/>
</dbReference>
<comment type="caution">
    <text evidence="1">The sequence shown here is derived from an EMBL/GenBank/DDBJ whole genome shotgun (WGS) entry which is preliminary data.</text>
</comment>
<name>A0ACC3SL96_9PEZI</name>
<protein>
    <submittedName>
        <fullName evidence="1">Uncharacterized protein</fullName>
    </submittedName>
</protein>
<evidence type="ECO:0000313" key="1">
    <source>
        <dbReference type="EMBL" id="KAK8219247.1"/>
    </source>
</evidence>
<evidence type="ECO:0000313" key="2">
    <source>
        <dbReference type="Proteomes" id="UP001320706"/>
    </source>
</evidence>
<reference evidence="1" key="1">
    <citation type="submission" date="2024-02" db="EMBL/GenBank/DDBJ databases">
        <title>Metagenome Assembled Genome of Zalaria obscura JY119.</title>
        <authorList>
            <person name="Vighnesh L."/>
            <person name="Jagadeeshwari U."/>
            <person name="Venkata Ramana C."/>
            <person name="Sasikala C."/>
        </authorList>
    </citation>
    <scope>NUCLEOTIDE SEQUENCE</scope>
    <source>
        <strain evidence="1">JY119</strain>
    </source>
</reference>
<organism evidence="1 2">
    <name type="scientific">Zalaria obscura</name>
    <dbReference type="NCBI Taxonomy" id="2024903"/>
    <lineage>
        <taxon>Eukaryota</taxon>
        <taxon>Fungi</taxon>
        <taxon>Dikarya</taxon>
        <taxon>Ascomycota</taxon>
        <taxon>Pezizomycotina</taxon>
        <taxon>Dothideomycetes</taxon>
        <taxon>Dothideomycetidae</taxon>
        <taxon>Dothideales</taxon>
        <taxon>Zalariaceae</taxon>
        <taxon>Zalaria</taxon>
    </lineage>
</organism>
<accession>A0ACC3SL96</accession>
<dbReference type="Proteomes" id="UP001320706">
    <property type="component" value="Unassembled WGS sequence"/>
</dbReference>
<gene>
    <name evidence="1" type="ORF">M8818_000981</name>
</gene>
<sequence>MGMNDATYGAIIPYLETYYNLSYTVVSLIFLSPLVGYNLSALLNNTVHLRLGQRGVALLCPSCHLIAYIVIAVHPPYPVLVIVFMIAGFGNGLVDSAWNAWMGAMANANEILGFLHGFYGAGATIAPLVATTMITKAGLPWYTWYYVMIAAAALELATSAWSFWDRTAAKFRDDHPRTTDKTGNRMKEALLTMPSARVTWLCATFLLGYVGIEVAVGGWIVTFMLRERGAAAFASGMTATGFWLGITLGRLVLGFVTPRIGEKLSIALYLPLAVGLQLVVWLVPSFYASAVAVGFQGFFLGPMFPAAVVATTKLLPRHLHVSGVGFAAAFGGSGGAIFPFAVGAIAQAKGVQVLQPIVLGLLVAIWLVWLGLPKMGKKRE</sequence>
<proteinExistence type="predicted"/>
<keyword evidence="2" id="KW-1185">Reference proteome</keyword>